<evidence type="ECO:0000313" key="2">
    <source>
        <dbReference type="Proteomes" id="UP000005446"/>
    </source>
</evidence>
<gene>
    <name evidence="1" type="ORF">M7I_7175</name>
</gene>
<dbReference type="HOGENOM" id="CLU_1652320_0_0_1"/>
<reference evidence="1 2" key="1">
    <citation type="journal article" date="2012" name="Eukaryot. Cell">
        <title>Genome sequence of the fungus Glarea lozoyensis: the first genome sequence of a species from the Helotiaceae family.</title>
        <authorList>
            <person name="Youssar L."/>
            <person name="Gruening B.A."/>
            <person name="Erxleben A."/>
            <person name="Guenther S."/>
            <person name="Huettel W."/>
        </authorList>
    </citation>
    <scope>NUCLEOTIDE SEQUENCE [LARGE SCALE GENOMIC DNA]</scope>
    <source>
        <strain evidence="2">ATCC 74030 / MF5533</strain>
    </source>
</reference>
<proteinExistence type="predicted"/>
<dbReference type="AlphaFoldDB" id="H0EWK7"/>
<dbReference type="EMBL" id="AGUE01000211">
    <property type="protein sequence ID" value="EHK97037.1"/>
    <property type="molecule type" value="Genomic_DNA"/>
</dbReference>
<dbReference type="InParanoid" id="H0EWK7"/>
<dbReference type="Proteomes" id="UP000005446">
    <property type="component" value="Unassembled WGS sequence"/>
</dbReference>
<evidence type="ECO:0000313" key="1">
    <source>
        <dbReference type="EMBL" id="EHK97037.1"/>
    </source>
</evidence>
<comment type="caution">
    <text evidence="1">The sequence shown here is derived from an EMBL/GenBank/DDBJ whole genome shotgun (WGS) entry which is preliminary data.</text>
</comment>
<sequence>MFEDWFAIWYVLSLRKVLMPEANGSEILDDVEDFWKWVHGGLAGCVKGLDLGVEVDLGRIAVCGESAVDEYIASLKPGAVRVSDPFPGSAPLMMGVLREGKKLELLGKDERLFITKVLEKAGSVQVPPIWFVHGREDDMKVVNLLGNSGERWSSVGSGKF</sequence>
<dbReference type="OrthoDB" id="19653at2759"/>
<accession>H0EWK7</accession>
<organism evidence="1 2">
    <name type="scientific">Glarea lozoyensis (strain ATCC 74030 / MF5533)</name>
    <dbReference type="NCBI Taxonomy" id="1104152"/>
    <lineage>
        <taxon>Eukaryota</taxon>
        <taxon>Fungi</taxon>
        <taxon>Dikarya</taxon>
        <taxon>Ascomycota</taxon>
        <taxon>Pezizomycotina</taxon>
        <taxon>Leotiomycetes</taxon>
        <taxon>Helotiales</taxon>
        <taxon>Helotiaceae</taxon>
        <taxon>Glarea</taxon>
    </lineage>
</organism>
<keyword evidence="2" id="KW-1185">Reference proteome</keyword>
<protein>
    <submittedName>
        <fullName evidence="1">Uncharacterized protein</fullName>
    </submittedName>
</protein>
<name>H0EWK7_GLAL7</name>